<evidence type="ECO:0000256" key="1">
    <source>
        <dbReference type="SAM" id="Phobius"/>
    </source>
</evidence>
<dbReference type="Proteomes" id="UP001500552">
    <property type="component" value="Unassembled WGS sequence"/>
</dbReference>
<evidence type="ECO:0000313" key="2">
    <source>
        <dbReference type="EMBL" id="GAA4429549.1"/>
    </source>
</evidence>
<keyword evidence="1" id="KW-1133">Transmembrane helix</keyword>
<evidence type="ECO:0000313" key="3">
    <source>
        <dbReference type="Proteomes" id="UP001500552"/>
    </source>
</evidence>
<name>A0ABP8LI98_9BACT</name>
<organism evidence="2 3">
    <name type="scientific">Pontibacter saemangeumensis</name>
    <dbReference type="NCBI Taxonomy" id="1084525"/>
    <lineage>
        <taxon>Bacteria</taxon>
        <taxon>Pseudomonadati</taxon>
        <taxon>Bacteroidota</taxon>
        <taxon>Cytophagia</taxon>
        <taxon>Cytophagales</taxon>
        <taxon>Hymenobacteraceae</taxon>
        <taxon>Pontibacter</taxon>
    </lineage>
</organism>
<accession>A0ABP8LI98</accession>
<sequence>MVAVGPVATVLFGASEQETLKIRNNAEVSNLNSVFILLAALLYDVGILPIKNTRQIMLLKAGDFVGNRIE</sequence>
<keyword evidence="1" id="KW-0812">Transmembrane</keyword>
<dbReference type="EMBL" id="BAABHC010000005">
    <property type="protein sequence ID" value="GAA4429549.1"/>
    <property type="molecule type" value="Genomic_DNA"/>
</dbReference>
<reference evidence="3" key="1">
    <citation type="journal article" date="2019" name="Int. J. Syst. Evol. Microbiol.">
        <title>The Global Catalogue of Microorganisms (GCM) 10K type strain sequencing project: providing services to taxonomists for standard genome sequencing and annotation.</title>
        <authorList>
            <consortium name="The Broad Institute Genomics Platform"/>
            <consortium name="The Broad Institute Genome Sequencing Center for Infectious Disease"/>
            <person name="Wu L."/>
            <person name="Ma J."/>
        </authorList>
    </citation>
    <scope>NUCLEOTIDE SEQUENCE [LARGE SCALE GENOMIC DNA]</scope>
    <source>
        <strain evidence="3">JCM 17926</strain>
    </source>
</reference>
<protein>
    <submittedName>
        <fullName evidence="2">Uncharacterized protein</fullName>
    </submittedName>
</protein>
<proteinExistence type="predicted"/>
<keyword evidence="1" id="KW-0472">Membrane</keyword>
<feature type="transmembrane region" description="Helical" evidence="1">
    <location>
        <begin position="33"/>
        <end position="50"/>
    </location>
</feature>
<gene>
    <name evidence="2" type="ORF">GCM10023188_15040</name>
</gene>
<comment type="caution">
    <text evidence="2">The sequence shown here is derived from an EMBL/GenBank/DDBJ whole genome shotgun (WGS) entry which is preliminary data.</text>
</comment>
<keyword evidence="3" id="KW-1185">Reference proteome</keyword>